<evidence type="ECO:0000313" key="1">
    <source>
        <dbReference type="EMBL" id="MDQ0478709.1"/>
    </source>
</evidence>
<dbReference type="Pfam" id="PF11213">
    <property type="entry name" value="DUF3006"/>
    <property type="match status" value="1"/>
</dbReference>
<dbReference type="Proteomes" id="UP001224418">
    <property type="component" value="Unassembled WGS sequence"/>
</dbReference>
<proteinExistence type="predicted"/>
<keyword evidence="2" id="KW-1185">Reference proteome</keyword>
<organism evidence="1 2">
    <name type="scientific">Hathewaya limosa</name>
    <name type="common">Clostridium limosum</name>
    <dbReference type="NCBI Taxonomy" id="1536"/>
    <lineage>
        <taxon>Bacteria</taxon>
        <taxon>Bacillati</taxon>
        <taxon>Bacillota</taxon>
        <taxon>Clostridia</taxon>
        <taxon>Eubacteriales</taxon>
        <taxon>Clostridiaceae</taxon>
        <taxon>Hathewaya</taxon>
    </lineage>
</organism>
<dbReference type="EMBL" id="JAUSWN010000002">
    <property type="protein sequence ID" value="MDQ0478709.1"/>
    <property type="molecule type" value="Genomic_DNA"/>
</dbReference>
<protein>
    <submittedName>
        <fullName evidence="1">Uncharacterized protein (UPF0371 family)</fullName>
    </submittedName>
</protein>
<name>A0ABU0JNU2_HATLI</name>
<evidence type="ECO:0000313" key="2">
    <source>
        <dbReference type="Proteomes" id="UP001224418"/>
    </source>
</evidence>
<dbReference type="RefSeq" id="WP_111944281.1">
    <property type="nucleotide sequence ID" value="NZ_BAAACJ010000008.1"/>
</dbReference>
<comment type="caution">
    <text evidence="1">The sequence shown here is derived from an EMBL/GenBank/DDBJ whole genome shotgun (WGS) entry which is preliminary data.</text>
</comment>
<dbReference type="InterPro" id="IPR021377">
    <property type="entry name" value="DUF3006"/>
</dbReference>
<reference evidence="1 2" key="1">
    <citation type="submission" date="2023-07" db="EMBL/GenBank/DDBJ databases">
        <title>Genomic Encyclopedia of Type Strains, Phase IV (KMG-IV): sequencing the most valuable type-strain genomes for metagenomic binning, comparative biology and taxonomic classification.</title>
        <authorList>
            <person name="Goeker M."/>
        </authorList>
    </citation>
    <scope>NUCLEOTIDE SEQUENCE [LARGE SCALE GENOMIC DNA]</scope>
    <source>
        <strain evidence="1 2">DSM 1400</strain>
    </source>
</reference>
<sequence>MKGIIDRFEGEFAIIELEDRNIITLKKSELPKDAKEQMVINIINKEIFIDKDETLKKQKEIEKLLEDLWR</sequence>
<gene>
    <name evidence="1" type="ORF">QOZ93_000418</name>
</gene>
<accession>A0ABU0JNU2</accession>